<dbReference type="AlphaFoldDB" id="A0A173TXV4"/>
<accession>A0A173TXV4</accession>
<evidence type="ECO:0000313" key="2">
    <source>
        <dbReference type="Proteomes" id="UP000095598"/>
    </source>
</evidence>
<organism evidence="1 2">
    <name type="scientific">Anaerostipes hadrus</name>
    <dbReference type="NCBI Taxonomy" id="649756"/>
    <lineage>
        <taxon>Bacteria</taxon>
        <taxon>Bacillati</taxon>
        <taxon>Bacillota</taxon>
        <taxon>Clostridia</taxon>
        <taxon>Lachnospirales</taxon>
        <taxon>Lachnospiraceae</taxon>
        <taxon>Anaerostipes</taxon>
    </lineage>
</organism>
<evidence type="ECO:0000313" key="1">
    <source>
        <dbReference type="EMBL" id="CUN07501.1"/>
    </source>
</evidence>
<dbReference type="Proteomes" id="UP000095598">
    <property type="component" value="Unassembled WGS sequence"/>
</dbReference>
<sequence length="44" mass="4772">MKMGAFMMGCGLLVCGLDLMPFWFMGTCVAAGLALIAQERDGWK</sequence>
<dbReference type="EMBL" id="CYXT01000020">
    <property type="protein sequence ID" value="CUN07501.1"/>
    <property type="molecule type" value="Genomic_DNA"/>
</dbReference>
<protein>
    <submittedName>
        <fullName evidence="1">Uncharacterized protein</fullName>
    </submittedName>
</protein>
<proteinExistence type="predicted"/>
<gene>
    <name evidence="1" type="ORF">ERS852425_02453</name>
</gene>
<dbReference type="RefSeq" id="WP_274605330.1">
    <property type="nucleotide sequence ID" value="NZ_CYXT01000020.1"/>
</dbReference>
<reference evidence="1 2" key="1">
    <citation type="submission" date="2015-09" db="EMBL/GenBank/DDBJ databases">
        <authorList>
            <consortium name="Pathogen Informatics"/>
        </authorList>
    </citation>
    <scope>NUCLEOTIDE SEQUENCE [LARGE SCALE GENOMIC DNA]</scope>
    <source>
        <strain evidence="1 2">2789STDY5608868</strain>
    </source>
</reference>
<name>A0A173TXV4_ANAHA</name>